<feature type="domain" description="BZIP" evidence="2">
    <location>
        <begin position="792"/>
        <end position="859"/>
    </location>
</feature>
<feature type="region of interest" description="Disordered" evidence="1">
    <location>
        <begin position="477"/>
        <end position="561"/>
    </location>
</feature>
<dbReference type="InterPro" id="IPR035965">
    <property type="entry name" value="PAS-like_dom_sf"/>
</dbReference>
<dbReference type="InParanoid" id="B8CGQ9"/>
<dbReference type="SUPFAM" id="SSF55785">
    <property type="entry name" value="PYP-like sensor domain (PAS domain)"/>
    <property type="match status" value="1"/>
</dbReference>
<dbReference type="PaxDb" id="35128-Thaps25911"/>
<feature type="region of interest" description="Disordered" evidence="1">
    <location>
        <begin position="751"/>
        <end position="812"/>
    </location>
</feature>
<protein>
    <recommendedName>
        <fullName evidence="2">BZIP domain-containing protein</fullName>
    </recommendedName>
</protein>
<evidence type="ECO:0000313" key="4">
    <source>
        <dbReference type="Proteomes" id="UP000001449"/>
    </source>
</evidence>
<feature type="compositionally biased region" description="Polar residues" evidence="1">
    <location>
        <begin position="1177"/>
        <end position="1193"/>
    </location>
</feature>
<accession>B8CGQ9</accession>
<name>B8CGQ9_THAPS</name>
<proteinExistence type="predicted"/>
<evidence type="ECO:0000256" key="1">
    <source>
        <dbReference type="SAM" id="MobiDB-lite"/>
    </source>
</evidence>
<dbReference type="Proteomes" id="UP000001449">
    <property type="component" value="Chromosome 24"/>
</dbReference>
<feature type="region of interest" description="Disordered" evidence="1">
    <location>
        <begin position="1151"/>
        <end position="1310"/>
    </location>
</feature>
<gene>
    <name evidence="3" type="ORF">THAPSDRAFT_25911</name>
</gene>
<feature type="compositionally biased region" description="Polar residues" evidence="1">
    <location>
        <begin position="303"/>
        <end position="337"/>
    </location>
</feature>
<feature type="compositionally biased region" description="Polar residues" evidence="1">
    <location>
        <begin position="1280"/>
        <end position="1295"/>
    </location>
</feature>
<dbReference type="GeneID" id="7452027"/>
<dbReference type="GO" id="GO:0003700">
    <property type="term" value="F:DNA-binding transcription factor activity"/>
    <property type="evidence" value="ECO:0007669"/>
    <property type="project" value="InterPro"/>
</dbReference>
<feature type="region of interest" description="Disordered" evidence="1">
    <location>
        <begin position="302"/>
        <end position="338"/>
    </location>
</feature>
<dbReference type="Pfam" id="PF13426">
    <property type="entry name" value="PAS_9"/>
    <property type="match status" value="1"/>
</dbReference>
<evidence type="ECO:0000259" key="2">
    <source>
        <dbReference type="SMART" id="SM00338"/>
    </source>
</evidence>
<dbReference type="SMART" id="SM00338">
    <property type="entry name" value="BRLZ"/>
    <property type="match status" value="1"/>
</dbReference>
<dbReference type="HOGENOM" id="CLU_260824_0_0_1"/>
<feature type="compositionally biased region" description="Polar residues" evidence="1">
    <location>
        <begin position="767"/>
        <end position="791"/>
    </location>
</feature>
<feature type="region of interest" description="Disordered" evidence="1">
    <location>
        <begin position="211"/>
        <end position="234"/>
    </location>
</feature>
<evidence type="ECO:0000313" key="3">
    <source>
        <dbReference type="EMBL" id="EED87365.1"/>
    </source>
</evidence>
<reference evidence="3 4" key="2">
    <citation type="journal article" date="2008" name="Nature">
        <title>The Phaeodactylum genome reveals the evolutionary history of diatom genomes.</title>
        <authorList>
            <person name="Bowler C."/>
            <person name="Allen A.E."/>
            <person name="Badger J.H."/>
            <person name="Grimwood J."/>
            <person name="Jabbari K."/>
            <person name="Kuo A."/>
            <person name="Maheswari U."/>
            <person name="Martens C."/>
            <person name="Maumus F."/>
            <person name="Otillar R.P."/>
            <person name="Rayko E."/>
            <person name="Salamov A."/>
            <person name="Vandepoele K."/>
            <person name="Beszteri B."/>
            <person name="Gruber A."/>
            <person name="Heijde M."/>
            <person name="Katinka M."/>
            <person name="Mock T."/>
            <person name="Valentin K."/>
            <person name="Verret F."/>
            <person name="Berges J.A."/>
            <person name="Brownlee C."/>
            <person name="Cadoret J.P."/>
            <person name="Chiovitti A."/>
            <person name="Choi C.J."/>
            <person name="Coesel S."/>
            <person name="De Martino A."/>
            <person name="Detter J.C."/>
            <person name="Durkin C."/>
            <person name="Falciatore A."/>
            <person name="Fournet J."/>
            <person name="Haruta M."/>
            <person name="Huysman M.J."/>
            <person name="Jenkins B.D."/>
            <person name="Jiroutova K."/>
            <person name="Jorgensen R.E."/>
            <person name="Joubert Y."/>
            <person name="Kaplan A."/>
            <person name="Kroger N."/>
            <person name="Kroth P.G."/>
            <person name="La Roche J."/>
            <person name="Lindquist E."/>
            <person name="Lommer M."/>
            <person name="Martin-Jezequel V."/>
            <person name="Lopez P.J."/>
            <person name="Lucas S."/>
            <person name="Mangogna M."/>
            <person name="McGinnis K."/>
            <person name="Medlin L.K."/>
            <person name="Montsant A."/>
            <person name="Oudot-Le Secq M.P."/>
            <person name="Napoli C."/>
            <person name="Obornik M."/>
            <person name="Parker M.S."/>
            <person name="Petit J.L."/>
            <person name="Porcel B.M."/>
            <person name="Poulsen N."/>
            <person name="Robison M."/>
            <person name="Rychlewski L."/>
            <person name="Rynearson T.A."/>
            <person name="Schmutz J."/>
            <person name="Shapiro H."/>
            <person name="Siaut M."/>
            <person name="Stanley M."/>
            <person name="Sussman M.R."/>
            <person name="Taylor A.R."/>
            <person name="Vardi A."/>
            <person name="von Dassow P."/>
            <person name="Vyverman W."/>
            <person name="Willis A."/>
            <person name="Wyrwicz L.S."/>
            <person name="Rokhsar D.S."/>
            <person name="Weissenbach J."/>
            <person name="Armbrust E.V."/>
            <person name="Green B.R."/>
            <person name="Van de Peer Y."/>
            <person name="Grigoriev I.V."/>
        </authorList>
    </citation>
    <scope>NUCLEOTIDE SEQUENCE [LARGE SCALE GENOMIC DNA]</scope>
    <source>
        <strain evidence="3 4">CCMP1335</strain>
    </source>
</reference>
<organism evidence="3 4">
    <name type="scientific">Thalassiosira pseudonana</name>
    <name type="common">Marine diatom</name>
    <name type="synonym">Cyclotella nana</name>
    <dbReference type="NCBI Taxonomy" id="35128"/>
    <lineage>
        <taxon>Eukaryota</taxon>
        <taxon>Sar</taxon>
        <taxon>Stramenopiles</taxon>
        <taxon>Ochrophyta</taxon>
        <taxon>Bacillariophyta</taxon>
        <taxon>Coscinodiscophyceae</taxon>
        <taxon>Thalassiosirophycidae</taxon>
        <taxon>Thalassiosirales</taxon>
        <taxon>Thalassiosiraceae</taxon>
        <taxon>Thalassiosira</taxon>
    </lineage>
</organism>
<dbReference type="RefSeq" id="XP_002295299.1">
    <property type="nucleotide sequence ID" value="XM_002295263.1"/>
</dbReference>
<keyword evidence="4" id="KW-1185">Reference proteome</keyword>
<dbReference type="eggNOG" id="ENOG502S26N">
    <property type="taxonomic scope" value="Eukaryota"/>
</dbReference>
<dbReference type="Gene3D" id="1.20.5.170">
    <property type="match status" value="1"/>
</dbReference>
<dbReference type="EMBL" id="CM000655">
    <property type="protein sequence ID" value="EED87365.1"/>
    <property type="molecule type" value="Genomic_DNA"/>
</dbReference>
<feature type="region of interest" description="Disordered" evidence="1">
    <location>
        <begin position="121"/>
        <end position="194"/>
    </location>
</feature>
<reference evidence="3 4" key="1">
    <citation type="journal article" date="2004" name="Science">
        <title>The genome of the diatom Thalassiosira pseudonana: ecology, evolution, and metabolism.</title>
        <authorList>
            <person name="Armbrust E.V."/>
            <person name="Berges J.A."/>
            <person name="Bowler C."/>
            <person name="Green B.R."/>
            <person name="Martinez D."/>
            <person name="Putnam N.H."/>
            <person name="Zhou S."/>
            <person name="Allen A.E."/>
            <person name="Apt K.E."/>
            <person name="Bechner M."/>
            <person name="Brzezinski M.A."/>
            <person name="Chaal B.K."/>
            <person name="Chiovitti A."/>
            <person name="Davis A.K."/>
            <person name="Demarest M.S."/>
            <person name="Detter J.C."/>
            <person name="Glavina T."/>
            <person name="Goodstein D."/>
            <person name="Hadi M.Z."/>
            <person name="Hellsten U."/>
            <person name="Hildebrand M."/>
            <person name="Jenkins B.D."/>
            <person name="Jurka J."/>
            <person name="Kapitonov V.V."/>
            <person name="Kroger N."/>
            <person name="Lau W.W."/>
            <person name="Lane T.W."/>
            <person name="Larimer F.W."/>
            <person name="Lippmeier J.C."/>
            <person name="Lucas S."/>
            <person name="Medina M."/>
            <person name="Montsant A."/>
            <person name="Obornik M."/>
            <person name="Parker M.S."/>
            <person name="Palenik B."/>
            <person name="Pazour G.J."/>
            <person name="Richardson P.M."/>
            <person name="Rynearson T.A."/>
            <person name="Saito M.A."/>
            <person name="Schwartz D.C."/>
            <person name="Thamatrakoln K."/>
            <person name="Valentin K."/>
            <person name="Vardi A."/>
            <person name="Wilkerson F.P."/>
            <person name="Rokhsar D.S."/>
        </authorList>
    </citation>
    <scope>NUCLEOTIDE SEQUENCE [LARGE SCALE GENOMIC DNA]</scope>
    <source>
        <strain evidence="3 4">CCMP1335</strain>
    </source>
</reference>
<feature type="region of interest" description="Disordered" evidence="1">
    <location>
        <begin position="640"/>
        <end position="694"/>
    </location>
</feature>
<dbReference type="InterPro" id="IPR000014">
    <property type="entry name" value="PAS"/>
</dbReference>
<feature type="compositionally biased region" description="Low complexity" evidence="1">
    <location>
        <begin position="477"/>
        <end position="501"/>
    </location>
</feature>
<dbReference type="KEGG" id="tps:THAPSDRAFT_25911"/>
<feature type="compositionally biased region" description="Low complexity" evidence="1">
    <location>
        <begin position="518"/>
        <end position="542"/>
    </location>
</feature>
<sequence>MGDTNNNNNNNNNADTNDMEEEMDGIHWDDGSGSEEDLGLLFWDDVATLPSLHGGGSLNGLNNGNGDGFYGGGPAAAPAGNLTGDVSSAKDNANIGNIIISNNYYANGTNNSYISMMNHPPPLPPRGTSTTAAPDGGCLNDTLGGDDSLNGEAAVGGQGLMPDDHSGGIGQNPRQAQGQGGMQSQGVWNGATDNSDTRLFKHVLRFQQEGNGSTCTAAQQQSPQGQGDGGGVIHPRQALEQSHRVQVSQPPPQQLPQYLQLQSMNAATPAVNNGGNGIATEASPLPCYTDAAATTAVTNTVDGSSQVQGANQGRNQPNTIGNTDQQVESVGTNNNGNLATTSLQQQQQGVVASQIPQVTLPSTLPQSLPSAAHPFYLWMLQQQQQQQAAAQAQAVHQQAQAVTQQMQSVVQQAQRPLSPNNNNNKLAILQYQIMAAANASNGGAAQTSSVTVNHNTQVVNPMMGNFGVVNGGGGTTATATAEQQQGQMVQGAVQGQMMQQVTAPTPARPSSINPQPVAAKASTTAPKAKSSTTTKAKGTVTARNKKSPPEKPPQAQGGAIGSMKSMSKTIAAMNVSMAEQHQRTAVNNAATNNVTTAIASSAATGGNINNSMKSMNHIMVNASMPSNVGQSTHWVRDPVTGNLLPVKQGGNDGEASSGASGTVVNDGKGKMQQQSQQQIAHPPPQQQTLPKYNVPLAGSSMAPIAVYGIGAGGTAYSDQSRPTSNAPATARKTVAAASSAINIVSSDTDADNTTAAARQQRYGASMPFSSDDNYMSNALSGESATEDNNNLTDEDKIKSSRERNREHAKNTRLRKKAYVERLKITVDNLCRERDTLVSERATAANLMVEIHSKRVDVLRSFFALRASYAPDQKRELWSSILDESCFTCRLPVTPYQSFPSSEVQLSNCQRTIVGVDAMIADVASNTVFLESVVDRSQYPHSKIKFQYTLVTEESVVAGNQVMARWAMETLNAKKCGARTELHQRGMLFCKFNSAHKIVSLEIMFDVMAFMLQVKMAMGFDNFNDVVIPNTVQTCQKQYDYPMVMTLADRPYTIVQVNERWENLTGYKATEVVGKRSCTILQGTDTTRKDLDKLMGPVLFKRPSCGMMTNYTKTGRRYRTYITIYPLSTDSNISHYFGLTTFVQWIDAEDPDHKRDGSASNGDSSGRSGSHKRSSESLNGNQSSQPNKQAKTNGSSSSSSDTSADNAIKMVTASQHDNSKQSLSSLTSSISSGSISRESGGSGTDAIVNTESGEAVASSVAVLAPSARAKAAAGAPEKSQKQMSTQDSSGNDSTETGSRKRKLSSSPSQQR</sequence>
<feature type="compositionally biased region" description="Basic and acidic residues" evidence="1">
    <location>
        <begin position="793"/>
        <end position="809"/>
    </location>
</feature>
<dbReference type="CDD" id="cd14809">
    <property type="entry name" value="bZIP_AUREO-like"/>
    <property type="match status" value="1"/>
</dbReference>
<dbReference type="Gene3D" id="3.30.450.20">
    <property type="entry name" value="PAS domain"/>
    <property type="match status" value="1"/>
</dbReference>
<feature type="compositionally biased region" description="Low complexity" evidence="1">
    <location>
        <begin position="1221"/>
        <end position="1238"/>
    </location>
</feature>
<dbReference type="NCBIfam" id="TIGR00229">
    <property type="entry name" value="sensory_box"/>
    <property type="match status" value="1"/>
</dbReference>
<dbReference type="InterPro" id="IPR004827">
    <property type="entry name" value="bZIP"/>
</dbReference>
<feature type="compositionally biased region" description="Low complexity" evidence="1">
    <location>
        <begin position="1254"/>
        <end position="1274"/>
    </location>
</feature>